<dbReference type="GO" id="GO:0046654">
    <property type="term" value="P:tetrahydrofolate biosynthetic process"/>
    <property type="evidence" value="ECO:0007669"/>
    <property type="project" value="UniProtKB-UniPathway"/>
</dbReference>
<keyword evidence="6" id="KW-0547">Nucleotide-binding</keyword>
<feature type="domain" description="7,8-dihydro-6-hydroxymethylpterin-pyrophosphokinase" evidence="13">
    <location>
        <begin position="91"/>
        <end position="102"/>
    </location>
</feature>
<keyword evidence="9" id="KW-0289">Folate biosynthesis</keyword>
<evidence type="ECO:0000313" key="15">
    <source>
        <dbReference type="Proteomes" id="UP000561045"/>
    </source>
</evidence>
<dbReference type="InterPro" id="IPR035907">
    <property type="entry name" value="Hppk_sf"/>
</dbReference>
<dbReference type="EC" id="2.7.6.3" evidence="3"/>
<dbReference type="RefSeq" id="WP_183632875.1">
    <property type="nucleotide sequence ID" value="NZ_BAABLE010000011.1"/>
</dbReference>
<evidence type="ECO:0000313" key="14">
    <source>
        <dbReference type="EMBL" id="MBB4011863.1"/>
    </source>
</evidence>
<gene>
    <name evidence="14" type="ORF">GGR36_001171</name>
</gene>
<dbReference type="CDD" id="cd00483">
    <property type="entry name" value="HPPK"/>
    <property type="match status" value="1"/>
</dbReference>
<evidence type="ECO:0000256" key="6">
    <source>
        <dbReference type="ARBA" id="ARBA00022741"/>
    </source>
</evidence>
<evidence type="ECO:0000256" key="12">
    <source>
        <dbReference type="ARBA" id="ARBA00033413"/>
    </source>
</evidence>
<evidence type="ECO:0000256" key="1">
    <source>
        <dbReference type="ARBA" id="ARBA00005051"/>
    </source>
</evidence>
<keyword evidence="5 14" id="KW-0808">Transferase</keyword>
<dbReference type="InterPro" id="IPR000550">
    <property type="entry name" value="Hppk"/>
</dbReference>
<evidence type="ECO:0000256" key="10">
    <source>
        <dbReference type="ARBA" id="ARBA00029409"/>
    </source>
</evidence>
<dbReference type="EMBL" id="JACIET010000001">
    <property type="protein sequence ID" value="MBB4011863.1"/>
    <property type="molecule type" value="Genomic_DNA"/>
</dbReference>
<comment type="caution">
    <text evidence="14">The sequence shown here is derived from an EMBL/GenBank/DDBJ whole genome shotgun (WGS) entry which is preliminary data.</text>
</comment>
<dbReference type="UniPathway" id="UPA00077">
    <property type="reaction ID" value="UER00155"/>
</dbReference>
<dbReference type="GO" id="GO:0005524">
    <property type="term" value="F:ATP binding"/>
    <property type="evidence" value="ECO:0007669"/>
    <property type="project" value="UniProtKB-KW"/>
</dbReference>
<dbReference type="Proteomes" id="UP000561045">
    <property type="component" value="Unassembled WGS sequence"/>
</dbReference>
<evidence type="ECO:0000259" key="13">
    <source>
        <dbReference type="PROSITE" id="PS00794"/>
    </source>
</evidence>
<evidence type="ECO:0000256" key="4">
    <source>
        <dbReference type="ARBA" id="ARBA00016218"/>
    </source>
</evidence>
<comment type="similarity">
    <text evidence="2">Belongs to the HPPK family.</text>
</comment>
<keyword evidence="8" id="KW-0067">ATP-binding</keyword>
<dbReference type="NCBIfam" id="TIGR01498">
    <property type="entry name" value="folK"/>
    <property type="match status" value="1"/>
</dbReference>
<dbReference type="Pfam" id="PF01288">
    <property type="entry name" value="HPPK"/>
    <property type="match status" value="1"/>
</dbReference>
<comment type="pathway">
    <text evidence="1">Cofactor biosynthesis; tetrahydrofolate biosynthesis; 2-amino-4-hydroxy-6-hydroxymethyl-7,8-dihydropteridine diphosphate from 7,8-dihydroneopterin triphosphate: step 4/4.</text>
</comment>
<keyword evidence="15" id="KW-1185">Reference proteome</keyword>
<evidence type="ECO:0000256" key="5">
    <source>
        <dbReference type="ARBA" id="ARBA00022679"/>
    </source>
</evidence>
<dbReference type="PROSITE" id="PS00794">
    <property type="entry name" value="HPPK"/>
    <property type="match status" value="1"/>
</dbReference>
<evidence type="ECO:0000256" key="9">
    <source>
        <dbReference type="ARBA" id="ARBA00022909"/>
    </source>
</evidence>
<protein>
    <recommendedName>
        <fullName evidence="4">2-amino-4-hydroxy-6-hydroxymethyldihydropteridine pyrophosphokinase</fullName>
        <ecNumber evidence="3">2.7.6.3</ecNumber>
    </recommendedName>
    <alternativeName>
        <fullName evidence="11">6-hydroxymethyl-7,8-dihydropterin pyrophosphokinase</fullName>
    </alternativeName>
    <alternativeName>
        <fullName evidence="12">7,8-dihydro-6-hydroxymethylpterin-pyrophosphokinase</fullName>
    </alternativeName>
</protein>
<dbReference type="PANTHER" id="PTHR43071">
    <property type="entry name" value="2-AMINO-4-HYDROXY-6-HYDROXYMETHYLDIHYDROPTERIDINE PYROPHOSPHOKINASE"/>
    <property type="match status" value="1"/>
</dbReference>
<dbReference type="Gene3D" id="3.30.70.560">
    <property type="entry name" value="7,8-Dihydro-6-hydroxymethylpterin-pyrophosphokinase HPPK"/>
    <property type="match status" value="1"/>
</dbReference>
<reference evidence="14 15" key="1">
    <citation type="submission" date="2020-08" db="EMBL/GenBank/DDBJ databases">
        <title>Genomic Encyclopedia of Type Strains, Phase IV (KMG-IV): sequencing the most valuable type-strain genomes for metagenomic binning, comparative biology and taxonomic classification.</title>
        <authorList>
            <person name="Goeker M."/>
        </authorList>
    </citation>
    <scope>NUCLEOTIDE SEQUENCE [LARGE SCALE GENOMIC DNA]</scope>
    <source>
        <strain evidence="14 15">DSM 106739</strain>
    </source>
</reference>
<keyword evidence="7 14" id="KW-0418">Kinase</keyword>
<dbReference type="AlphaFoldDB" id="A0A840BGS1"/>
<organism evidence="14 15">
    <name type="scientific">Niveibacterium umoris</name>
    <dbReference type="NCBI Taxonomy" id="1193620"/>
    <lineage>
        <taxon>Bacteria</taxon>
        <taxon>Pseudomonadati</taxon>
        <taxon>Pseudomonadota</taxon>
        <taxon>Betaproteobacteria</taxon>
        <taxon>Rhodocyclales</taxon>
        <taxon>Rhodocyclaceae</taxon>
        <taxon>Niveibacterium</taxon>
    </lineage>
</organism>
<accession>A0A840BGS1</accession>
<sequence length="162" mass="17879">MTPLVRAWIALGANLGNPQATLDRAFESIARLPQTRLIARSSLYRTAPIDAPDQPDYWNAVAAVDTALEPLDLLHALQKIEASHGRVREFRNAPRTLDLDLLMFGGITLDADELTLPHPRMHLRAFVLAPLAEIDPDLAIPGVGRVASLLPAVRDQRIERVE</sequence>
<dbReference type="SUPFAM" id="SSF55083">
    <property type="entry name" value="6-hydroxymethyl-7,8-dihydropterin pyrophosphokinase, HPPK"/>
    <property type="match status" value="1"/>
</dbReference>
<dbReference type="GO" id="GO:0046656">
    <property type="term" value="P:folic acid biosynthetic process"/>
    <property type="evidence" value="ECO:0007669"/>
    <property type="project" value="UniProtKB-KW"/>
</dbReference>
<dbReference type="GO" id="GO:0016301">
    <property type="term" value="F:kinase activity"/>
    <property type="evidence" value="ECO:0007669"/>
    <property type="project" value="UniProtKB-KW"/>
</dbReference>
<dbReference type="PANTHER" id="PTHR43071:SF1">
    <property type="entry name" value="2-AMINO-4-HYDROXY-6-HYDROXYMETHYLDIHYDROPTERIDINE PYROPHOSPHOKINASE"/>
    <property type="match status" value="1"/>
</dbReference>
<evidence type="ECO:0000256" key="2">
    <source>
        <dbReference type="ARBA" id="ARBA00005810"/>
    </source>
</evidence>
<evidence type="ECO:0000256" key="11">
    <source>
        <dbReference type="ARBA" id="ARBA00029766"/>
    </source>
</evidence>
<dbReference type="GO" id="GO:0003848">
    <property type="term" value="F:2-amino-4-hydroxy-6-hydroxymethyldihydropteridine diphosphokinase activity"/>
    <property type="evidence" value="ECO:0007669"/>
    <property type="project" value="UniProtKB-EC"/>
</dbReference>
<name>A0A840BGS1_9RHOO</name>
<proteinExistence type="inferred from homology"/>
<evidence type="ECO:0000256" key="3">
    <source>
        <dbReference type="ARBA" id="ARBA00013253"/>
    </source>
</evidence>
<evidence type="ECO:0000256" key="7">
    <source>
        <dbReference type="ARBA" id="ARBA00022777"/>
    </source>
</evidence>
<evidence type="ECO:0000256" key="8">
    <source>
        <dbReference type="ARBA" id="ARBA00022840"/>
    </source>
</evidence>
<comment type="function">
    <text evidence="10">Catalyzes the transfer of pyrophosphate from adenosine triphosphate (ATP) to 6-hydroxymethyl-7,8-dihydropterin, an enzymatic step in folate biosynthesis pathway.</text>
</comment>